<reference evidence="2 3" key="1">
    <citation type="journal article" date="2014" name="Genome Announc.">
        <title>Draft Genome Sequence of Magnetospirillum sp. Strain SO-1, a Freshwater Magnetotactic Bacterium Isolated from the Ol'khovka River, Russia.</title>
        <authorList>
            <person name="Grouzdev D.S."/>
            <person name="Dziuba M.V."/>
            <person name="Sukhacheva M.S."/>
            <person name="Mardanov A.V."/>
            <person name="Beletskiy A.V."/>
            <person name="Kuznetsov B.B."/>
            <person name="Skryabin K.G."/>
        </authorList>
    </citation>
    <scope>NUCLEOTIDE SEQUENCE [LARGE SCALE GENOMIC DNA]</scope>
    <source>
        <strain evidence="2 3">SO-1</strain>
    </source>
</reference>
<dbReference type="InterPro" id="IPR029479">
    <property type="entry name" value="Nitroreductase"/>
</dbReference>
<dbReference type="InterPro" id="IPR000415">
    <property type="entry name" value="Nitroreductase-like"/>
</dbReference>
<dbReference type="STRING" id="1244869.H261_01821"/>
<dbReference type="AlphaFoldDB" id="M2ZB50"/>
<dbReference type="OrthoDB" id="9801593at2"/>
<dbReference type="Proteomes" id="UP000011744">
    <property type="component" value="Unassembled WGS sequence"/>
</dbReference>
<dbReference type="EMBL" id="AONQ01000003">
    <property type="protein sequence ID" value="EME71630.1"/>
    <property type="molecule type" value="Genomic_DNA"/>
</dbReference>
<dbReference type="PANTHER" id="PTHR42741">
    <property type="entry name" value="NITROREDUCTASE FAMILY PROTEIN"/>
    <property type="match status" value="1"/>
</dbReference>
<gene>
    <name evidence="2" type="ORF">H261_01821</name>
</gene>
<organism evidence="2 3">
    <name type="scientific">Paramagnetospirillum caucaseum</name>
    <dbReference type="NCBI Taxonomy" id="1244869"/>
    <lineage>
        <taxon>Bacteria</taxon>
        <taxon>Pseudomonadati</taxon>
        <taxon>Pseudomonadota</taxon>
        <taxon>Alphaproteobacteria</taxon>
        <taxon>Rhodospirillales</taxon>
        <taxon>Magnetospirillaceae</taxon>
        <taxon>Paramagnetospirillum</taxon>
    </lineage>
</organism>
<dbReference type="PANTHER" id="PTHR42741:SF3">
    <property type="entry name" value="NITROREDUCTASE FAMILY PROTEIN"/>
    <property type="match status" value="1"/>
</dbReference>
<dbReference type="GO" id="GO:0016491">
    <property type="term" value="F:oxidoreductase activity"/>
    <property type="evidence" value="ECO:0007669"/>
    <property type="project" value="InterPro"/>
</dbReference>
<dbReference type="RefSeq" id="WP_008613659.1">
    <property type="nucleotide sequence ID" value="NZ_AONQ01000003.1"/>
</dbReference>
<feature type="domain" description="Nitroreductase" evidence="1">
    <location>
        <begin position="378"/>
        <end position="514"/>
    </location>
</feature>
<proteinExistence type="predicted"/>
<evidence type="ECO:0000313" key="2">
    <source>
        <dbReference type="EMBL" id="EME71630.1"/>
    </source>
</evidence>
<accession>M2ZB50</accession>
<dbReference type="CDD" id="cd02142">
    <property type="entry name" value="McbC_SagB-like_oxidoreductase"/>
    <property type="match status" value="2"/>
</dbReference>
<dbReference type="eggNOG" id="COG0778">
    <property type="taxonomic scope" value="Bacteria"/>
</dbReference>
<dbReference type="PATRIC" id="fig|1244869.3.peg.359"/>
<dbReference type="SUPFAM" id="SSF55469">
    <property type="entry name" value="FMN-dependent nitroreductase-like"/>
    <property type="match status" value="2"/>
</dbReference>
<sequence>MEEPLDHVAAYHERTKHHSRRYARGPGFLDWETQPDPFRAFAGARRIALPLGLDAETPPFGALEGRVPAPLDPDGLGLFLELALGLSAWKEVGEARWALRNNPSSGNLHPTEGWVVLPPLDGIGAGIGNGGPGLYHYAPFHHALEERCRLEAMPADLPEGGFLLALSSIPWREAWKYGERAFRYCQHDAGHALAAASYAAACLGWHLRALTAPGDEDLAALLGLDRPDSCRRFEPEHPDLIAWVSPVPLAAEPALRPVTGEWAGEANGLSPDHVVWEVIGQALALSEKPATPPAPVPPSLPMPPLPASPEPVATIIRRRRSAQAMDGVSGMGKDAFLRLLAATLPDRERVPWRSWPWAARLSLMLFVHRVEGLVPGLYALVRDPDALERLRGDCHSRFAWEKAAVELPLYRLADGDLTRAAAQVSCTQDIAGRGAFSLGMLADFGRTLAEDGQWAYRRLFWEAGMIGQALYLEATACGLSGTGIGCYHDDEVHALLGLPPGGGAWQSLYHFTVGGAVEDARITTRPAYGHLNPAGSPS</sequence>
<dbReference type="Pfam" id="PF00881">
    <property type="entry name" value="Nitroreductase"/>
    <property type="match status" value="1"/>
</dbReference>
<protein>
    <submittedName>
        <fullName evidence="2">Nitroreductase</fullName>
    </submittedName>
</protein>
<keyword evidence="3" id="KW-1185">Reference proteome</keyword>
<evidence type="ECO:0000313" key="3">
    <source>
        <dbReference type="Proteomes" id="UP000011744"/>
    </source>
</evidence>
<evidence type="ECO:0000259" key="1">
    <source>
        <dbReference type="Pfam" id="PF00881"/>
    </source>
</evidence>
<name>M2ZB50_9PROT</name>
<dbReference type="Gene3D" id="3.40.109.10">
    <property type="entry name" value="NADH Oxidase"/>
    <property type="match status" value="2"/>
</dbReference>
<comment type="caution">
    <text evidence="2">The sequence shown here is derived from an EMBL/GenBank/DDBJ whole genome shotgun (WGS) entry which is preliminary data.</text>
</comment>